<protein>
    <recommendedName>
        <fullName evidence="4">Endolytic peptidoglycan transglycosylase RlpA</fullName>
        <ecNumber evidence="4">4.2.2.-</ecNumber>
    </recommendedName>
</protein>
<dbReference type="AlphaFoldDB" id="W1NBV0"/>
<dbReference type="STRING" id="1178482.AR456_11790"/>
<dbReference type="GO" id="GO:0071555">
    <property type="term" value="P:cell wall organization"/>
    <property type="evidence" value="ECO:0007669"/>
    <property type="project" value="UniProtKB-KW"/>
</dbReference>
<dbReference type="InterPro" id="IPR036680">
    <property type="entry name" value="SPOR-like_sf"/>
</dbReference>
<dbReference type="GO" id="GO:0000270">
    <property type="term" value="P:peptidoglycan metabolic process"/>
    <property type="evidence" value="ECO:0007669"/>
    <property type="project" value="UniProtKB-UniRule"/>
</dbReference>
<evidence type="ECO:0000256" key="3">
    <source>
        <dbReference type="ARBA" id="ARBA00023316"/>
    </source>
</evidence>
<dbReference type="PROSITE" id="PS51257">
    <property type="entry name" value="PROKAR_LIPOPROTEIN"/>
    <property type="match status" value="1"/>
</dbReference>
<accession>W1NBV0</accession>
<dbReference type="RefSeq" id="WP_021817178.1">
    <property type="nucleotide sequence ID" value="NZ_AVBC01000011.1"/>
</dbReference>
<dbReference type="eggNOG" id="COG0797">
    <property type="taxonomic scope" value="Bacteria"/>
</dbReference>
<organism evidence="9 10">
    <name type="scientific">Halomonas huangheensis</name>
    <dbReference type="NCBI Taxonomy" id="1178482"/>
    <lineage>
        <taxon>Bacteria</taxon>
        <taxon>Pseudomonadati</taxon>
        <taxon>Pseudomonadota</taxon>
        <taxon>Gammaproteobacteria</taxon>
        <taxon>Oceanospirillales</taxon>
        <taxon>Halomonadaceae</taxon>
        <taxon>Halomonas</taxon>
    </lineage>
</organism>
<dbReference type="Proteomes" id="UP000019113">
    <property type="component" value="Unassembled WGS sequence"/>
</dbReference>
<dbReference type="NCBIfam" id="TIGR00413">
    <property type="entry name" value="rlpA"/>
    <property type="match status" value="1"/>
</dbReference>
<name>W1NBV0_9GAMM</name>
<keyword evidence="4" id="KW-0564">Palmitate</keyword>
<dbReference type="Pfam" id="PF03330">
    <property type="entry name" value="DPBB_1"/>
    <property type="match status" value="1"/>
</dbReference>
<keyword evidence="2 4" id="KW-0456">Lyase</keyword>
<evidence type="ECO:0000256" key="2">
    <source>
        <dbReference type="ARBA" id="ARBA00023239"/>
    </source>
</evidence>
<dbReference type="SUPFAM" id="SSF50685">
    <property type="entry name" value="Barwin-like endoglucanases"/>
    <property type="match status" value="1"/>
</dbReference>
<dbReference type="SUPFAM" id="SSF110997">
    <property type="entry name" value="Sporulation related repeat"/>
    <property type="match status" value="1"/>
</dbReference>
<dbReference type="InterPro" id="IPR009009">
    <property type="entry name" value="RlpA-like_DPBB"/>
</dbReference>
<keyword evidence="4" id="KW-0449">Lipoprotein</keyword>
<dbReference type="PANTHER" id="PTHR34183">
    <property type="entry name" value="ENDOLYTIC PEPTIDOGLYCAN TRANSGLYCOSYLASE RLPA"/>
    <property type="match status" value="1"/>
</dbReference>
<dbReference type="InterPro" id="IPR007730">
    <property type="entry name" value="SPOR-like_dom"/>
</dbReference>
<evidence type="ECO:0000259" key="8">
    <source>
        <dbReference type="PROSITE" id="PS51724"/>
    </source>
</evidence>
<evidence type="ECO:0000256" key="6">
    <source>
        <dbReference type="SAM" id="MobiDB-lite"/>
    </source>
</evidence>
<dbReference type="GO" id="GO:0008932">
    <property type="term" value="F:lytic endotransglycosylase activity"/>
    <property type="evidence" value="ECO:0007669"/>
    <property type="project" value="UniProtKB-UniRule"/>
</dbReference>
<dbReference type="GO" id="GO:0009279">
    <property type="term" value="C:cell outer membrane"/>
    <property type="evidence" value="ECO:0007669"/>
    <property type="project" value="TreeGrafter"/>
</dbReference>
<comment type="caution">
    <text evidence="9">The sequence shown here is derived from an EMBL/GenBank/DDBJ whole genome shotgun (WGS) entry which is preliminary data.</text>
</comment>
<evidence type="ECO:0000256" key="5">
    <source>
        <dbReference type="RuleBase" id="RU003495"/>
    </source>
</evidence>
<dbReference type="InterPro" id="IPR036908">
    <property type="entry name" value="RlpA-like_sf"/>
</dbReference>
<evidence type="ECO:0000256" key="4">
    <source>
        <dbReference type="HAMAP-Rule" id="MF_02071"/>
    </source>
</evidence>
<dbReference type="HAMAP" id="MF_02071">
    <property type="entry name" value="RlpA"/>
    <property type="match status" value="1"/>
</dbReference>
<dbReference type="EMBL" id="AVBC01000011">
    <property type="protein sequence ID" value="ERL53037.1"/>
    <property type="molecule type" value="Genomic_DNA"/>
</dbReference>
<evidence type="ECO:0000313" key="9">
    <source>
        <dbReference type="EMBL" id="ERL53037.1"/>
    </source>
</evidence>
<dbReference type="GO" id="GO:0005886">
    <property type="term" value="C:plasma membrane"/>
    <property type="evidence" value="ECO:0007669"/>
    <property type="project" value="UniProtKB-SubCell"/>
</dbReference>
<dbReference type="GO" id="GO:0042834">
    <property type="term" value="F:peptidoglycan binding"/>
    <property type="evidence" value="ECO:0007669"/>
    <property type="project" value="InterPro"/>
</dbReference>
<dbReference type="eggNOG" id="COG3087">
    <property type="taxonomic scope" value="Bacteria"/>
</dbReference>
<feature type="signal peptide" evidence="7">
    <location>
        <begin position="1"/>
        <end position="26"/>
    </location>
</feature>
<dbReference type="CDD" id="cd22268">
    <property type="entry name" value="DPBB_RlpA-like"/>
    <property type="match status" value="1"/>
</dbReference>
<dbReference type="Pfam" id="PF05036">
    <property type="entry name" value="SPOR"/>
    <property type="match status" value="1"/>
</dbReference>
<feature type="region of interest" description="Disordered" evidence="6">
    <location>
        <begin position="24"/>
        <end position="80"/>
    </location>
</feature>
<sequence length="325" mass="33562">MMRRSLVPPALGLVLALAGCASSNTAPDSTAAAPASAAQPSSSGGRYAMTGDAYPESPPDVSQVPNATPRVEPRSSAGNRSTYEVWGKTYHVMDDARGYSREGTASWYGQKFHGYATSNGEIYDMYKMTAAHKNLPLPSYAQVTNLDNGRSVIVRVNDRGPFHDDREIDLSYAAASRLDILGHGTGNVRVTAIDPQQWQANGGKVATPAPAAAVSSASQRSASTSSASSTVAAKAPQAASPAASSSGSSSGSGIFLQVAALGSADGARSLQSELQGGLNQSVRVENAAGLYKVQVGPLASRSQVEPVRQALSQAGFPQAFVVSDQ</sequence>
<keyword evidence="4" id="KW-1003">Cell membrane</keyword>
<evidence type="ECO:0000256" key="7">
    <source>
        <dbReference type="SAM" id="SignalP"/>
    </source>
</evidence>
<gene>
    <name evidence="4" type="primary">rlpA</name>
    <name evidence="9" type="ORF">BJB45_18135</name>
</gene>
<dbReference type="EC" id="4.2.2.-" evidence="4"/>
<keyword evidence="10" id="KW-1185">Reference proteome</keyword>
<comment type="function">
    <text evidence="4">Lytic transglycosylase with a strong preference for naked glycan strands that lack stem peptides.</text>
</comment>
<evidence type="ECO:0000313" key="10">
    <source>
        <dbReference type="Proteomes" id="UP000019113"/>
    </source>
</evidence>
<keyword evidence="4" id="KW-0472">Membrane</keyword>
<dbReference type="PATRIC" id="fig|1178482.3.peg.231"/>
<keyword evidence="1 7" id="KW-0732">Signal</keyword>
<dbReference type="Gene3D" id="3.30.70.1070">
    <property type="entry name" value="Sporulation related repeat"/>
    <property type="match status" value="1"/>
</dbReference>
<feature type="domain" description="SPOR" evidence="8">
    <location>
        <begin position="248"/>
        <end position="324"/>
    </location>
</feature>
<dbReference type="Gene3D" id="2.40.40.10">
    <property type="entry name" value="RlpA-like domain"/>
    <property type="match status" value="1"/>
</dbReference>
<dbReference type="PANTHER" id="PTHR34183:SF1">
    <property type="entry name" value="ENDOLYTIC PEPTIDOGLYCAN TRANSGLYCOSYLASE RLPA"/>
    <property type="match status" value="1"/>
</dbReference>
<dbReference type="InterPro" id="IPR034718">
    <property type="entry name" value="RlpA"/>
</dbReference>
<dbReference type="InterPro" id="IPR012997">
    <property type="entry name" value="RplA"/>
</dbReference>
<keyword evidence="3 4" id="KW-0961">Cell wall biogenesis/degradation</keyword>
<feature type="chain" id="PRO_5009993179" description="Endolytic peptidoglycan transglycosylase RlpA" evidence="7">
    <location>
        <begin position="27"/>
        <end position="325"/>
    </location>
</feature>
<dbReference type="FunFam" id="2.40.40.10:FF:000003">
    <property type="entry name" value="Endolytic peptidoglycan transglycosylase RlpA"/>
    <property type="match status" value="1"/>
</dbReference>
<dbReference type="PROSITE" id="PS51724">
    <property type="entry name" value="SPOR"/>
    <property type="match status" value="1"/>
</dbReference>
<evidence type="ECO:0000256" key="1">
    <source>
        <dbReference type="ARBA" id="ARBA00022729"/>
    </source>
</evidence>
<proteinExistence type="inferred from homology"/>
<feature type="compositionally biased region" description="Low complexity" evidence="6">
    <location>
        <begin position="24"/>
        <end position="43"/>
    </location>
</feature>
<comment type="subcellular location">
    <subcellularLocation>
        <location evidence="4">Cell membrane</location>
        <topology evidence="4">Lipid-anchor</topology>
    </subcellularLocation>
</comment>
<comment type="similarity">
    <text evidence="4 5">Belongs to the RlpA family.</text>
</comment>
<reference evidence="9 10" key="1">
    <citation type="submission" date="2013-08" db="EMBL/GenBank/DDBJ databases">
        <title>draft genome of Halomonas huanghegensis, strain BJGMM-B45T.</title>
        <authorList>
            <person name="Miao C."/>
            <person name="Wan Y."/>
            <person name="Jin W."/>
        </authorList>
    </citation>
    <scope>NUCLEOTIDE SEQUENCE [LARGE SCALE GENOMIC DNA]</scope>
    <source>
        <strain evidence="9 10">BJGMM-B45</strain>
    </source>
</reference>